<evidence type="ECO:0000256" key="2">
    <source>
        <dbReference type="ARBA" id="ARBA00022840"/>
    </source>
</evidence>
<dbReference type="InterPro" id="IPR036388">
    <property type="entry name" value="WH-like_DNA-bd_sf"/>
</dbReference>
<dbReference type="Proteomes" id="UP000295573">
    <property type="component" value="Unassembled WGS sequence"/>
</dbReference>
<dbReference type="GO" id="GO:0003677">
    <property type="term" value="F:DNA binding"/>
    <property type="evidence" value="ECO:0007669"/>
    <property type="project" value="InterPro"/>
</dbReference>
<evidence type="ECO:0000313" key="4">
    <source>
        <dbReference type="EMBL" id="TCO49034.1"/>
    </source>
</evidence>
<dbReference type="InterPro" id="IPR011990">
    <property type="entry name" value="TPR-like_helical_dom_sf"/>
</dbReference>
<organism evidence="4 5">
    <name type="scientific">Kribbella antiqua</name>
    <dbReference type="NCBI Taxonomy" id="2512217"/>
    <lineage>
        <taxon>Bacteria</taxon>
        <taxon>Bacillati</taxon>
        <taxon>Actinomycetota</taxon>
        <taxon>Actinomycetes</taxon>
        <taxon>Propionibacteriales</taxon>
        <taxon>Kribbellaceae</taxon>
        <taxon>Kribbella</taxon>
    </lineage>
</organism>
<gene>
    <name evidence="4" type="ORF">EV646_10311</name>
</gene>
<dbReference type="GO" id="GO:0004016">
    <property type="term" value="F:adenylate cyclase activity"/>
    <property type="evidence" value="ECO:0007669"/>
    <property type="project" value="TreeGrafter"/>
</dbReference>
<keyword evidence="5" id="KW-1185">Reference proteome</keyword>
<keyword evidence="2" id="KW-0067">ATP-binding</keyword>
<dbReference type="PANTHER" id="PTHR16305">
    <property type="entry name" value="TESTICULAR SOLUBLE ADENYLYL CYCLASE"/>
    <property type="match status" value="1"/>
</dbReference>
<keyword evidence="1" id="KW-0547">Nucleotide-binding</keyword>
<comment type="caution">
    <text evidence="4">The sequence shown here is derived from an EMBL/GenBank/DDBJ whole genome shotgun (WGS) entry which is preliminary data.</text>
</comment>
<dbReference type="Gene3D" id="1.25.40.10">
    <property type="entry name" value="Tetratricopeptide repeat domain"/>
    <property type="match status" value="1"/>
</dbReference>
<dbReference type="GO" id="GO:0005524">
    <property type="term" value="F:ATP binding"/>
    <property type="evidence" value="ECO:0007669"/>
    <property type="project" value="UniProtKB-KW"/>
</dbReference>
<dbReference type="AlphaFoldDB" id="A0A4R2IUH0"/>
<dbReference type="GO" id="GO:0005737">
    <property type="term" value="C:cytoplasm"/>
    <property type="evidence" value="ECO:0007669"/>
    <property type="project" value="TreeGrafter"/>
</dbReference>
<dbReference type="PRINTS" id="PR00038">
    <property type="entry name" value="HTHLUXR"/>
</dbReference>
<reference evidence="4 5" key="1">
    <citation type="journal article" date="2015" name="Stand. Genomic Sci.">
        <title>Genomic Encyclopedia of Bacterial and Archaeal Type Strains, Phase III: the genomes of soil and plant-associated and newly described type strains.</title>
        <authorList>
            <person name="Whitman W.B."/>
            <person name="Woyke T."/>
            <person name="Klenk H.P."/>
            <person name="Zhou Y."/>
            <person name="Lilburn T.G."/>
            <person name="Beck B.J."/>
            <person name="De Vos P."/>
            <person name="Vandamme P."/>
            <person name="Eisen J.A."/>
            <person name="Garrity G."/>
            <person name="Hugenholtz P."/>
            <person name="Kyrpides N.C."/>
        </authorList>
    </citation>
    <scope>NUCLEOTIDE SEQUENCE [LARGE SCALE GENOMIC DNA]</scope>
    <source>
        <strain evidence="4 5">VKM Ac-2541</strain>
    </source>
</reference>
<sequence>MGTLRAVDTPYVALIGAVEGWLESAESADRSTVLDAVPAANELLPALSGQPTRSMVRLLPVVDGLIQALVAVRPTVLVVDDVQWADLASRDAITYLVAGFRSQRFAVVATYRDEELAPGDPMHAWLADLMRLPSVSSLHLDRMSRDETEQQLSMLLGGRPDPHLVSEVVRRSAGNPYFSELLARGLTVADEDLPTGLPAELTGALLAAWQRLPATAREVMRLLAVAGRPVTSADLIEVAASRGIGAEAVTGALVEATQGGICVAHGGAMCWFRHPLLAEVLNATFVPGEAVPIHAAWAKTLEARAGSGIDGLQRLGDLARHYEGADNPAASLEASLRAADLAKQLRALPEEAVHLRRAAGLWPTVHNAGTQAVDAELDLLERWAFVSSLVGGGEETLAAWTRSSQLVDEGRDPLRASRIVRKIAGYEWMTGRRSGEPFDASERAVKLCEPYPDSPEYAAALADLSECHFWTDSIEAAQRYAEESLQAARRSGSHEALSKAYIALADAYIRDERADHDSAEGVRHAKLTGDSNEVTDARNIRGGYLLLRGRLAEAIEIEEAALRQCLDRGESNLASFHAAIVARNLLMVGRQSDADRAVREGLTLARVPHNSTHVRLAAALLAVRCGHLSRARLHLQRAKELIPDLEDRPELTAPPVLAEYLVANREPDRALELLARTMVVQGVDPRIIDEMLMWGARSAAEMAEEARDRRDHARITHAGELLDRIVEIRHGLQPPPFEPLAAEDLILPALEAVYAAETARCLAQSPTSALWEEAVQRCAAAGLQWEESVASHQWARALLSEGASRAVIAAPLRSAYGLAGEMGASPLRREIETLAALARISLGEPELPAIDKVPSAFQALTKREQEILSHLVAGRTYAEIAAALFISKKTVSVHVSNVLRKTGTTSGREVATLAGRLGYPPGQPS</sequence>
<dbReference type="PANTHER" id="PTHR16305:SF35">
    <property type="entry name" value="TRANSCRIPTIONAL ACTIVATOR DOMAIN"/>
    <property type="match status" value="1"/>
</dbReference>
<dbReference type="CDD" id="cd06170">
    <property type="entry name" value="LuxR_C_like"/>
    <property type="match status" value="1"/>
</dbReference>
<dbReference type="GO" id="GO:0006355">
    <property type="term" value="P:regulation of DNA-templated transcription"/>
    <property type="evidence" value="ECO:0007669"/>
    <property type="project" value="InterPro"/>
</dbReference>
<dbReference type="Gene3D" id="1.10.10.10">
    <property type="entry name" value="Winged helix-like DNA-binding domain superfamily/Winged helix DNA-binding domain"/>
    <property type="match status" value="1"/>
</dbReference>
<dbReference type="SUPFAM" id="SSF46894">
    <property type="entry name" value="C-terminal effector domain of the bipartite response regulators"/>
    <property type="match status" value="1"/>
</dbReference>
<evidence type="ECO:0000313" key="5">
    <source>
        <dbReference type="Proteomes" id="UP000295573"/>
    </source>
</evidence>
<feature type="domain" description="HTH luxR-type" evidence="3">
    <location>
        <begin position="853"/>
        <end position="918"/>
    </location>
</feature>
<dbReference type="Pfam" id="PF00196">
    <property type="entry name" value="GerE"/>
    <property type="match status" value="1"/>
</dbReference>
<evidence type="ECO:0000256" key="1">
    <source>
        <dbReference type="ARBA" id="ARBA00022741"/>
    </source>
</evidence>
<dbReference type="PROSITE" id="PS50043">
    <property type="entry name" value="HTH_LUXR_2"/>
    <property type="match status" value="1"/>
</dbReference>
<name>A0A4R2IUH0_9ACTN</name>
<dbReference type="EMBL" id="SLWR01000003">
    <property type="protein sequence ID" value="TCO49034.1"/>
    <property type="molecule type" value="Genomic_DNA"/>
</dbReference>
<dbReference type="InterPro" id="IPR000792">
    <property type="entry name" value="Tscrpt_reg_LuxR_C"/>
</dbReference>
<protein>
    <submittedName>
        <fullName evidence="4">Regulatory LuxR family protein</fullName>
    </submittedName>
</protein>
<dbReference type="PROSITE" id="PS00622">
    <property type="entry name" value="HTH_LUXR_1"/>
    <property type="match status" value="1"/>
</dbReference>
<evidence type="ECO:0000259" key="3">
    <source>
        <dbReference type="PROSITE" id="PS50043"/>
    </source>
</evidence>
<proteinExistence type="predicted"/>
<dbReference type="SUPFAM" id="SSF48452">
    <property type="entry name" value="TPR-like"/>
    <property type="match status" value="1"/>
</dbReference>
<accession>A0A4R2IUH0</accession>
<dbReference type="SMART" id="SM00421">
    <property type="entry name" value="HTH_LUXR"/>
    <property type="match status" value="1"/>
</dbReference>
<dbReference type="InterPro" id="IPR016032">
    <property type="entry name" value="Sig_transdc_resp-reg_C-effctor"/>
</dbReference>